<keyword evidence="1" id="KW-0812">Transmembrane</keyword>
<reference evidence="3" key="1">
    <citation type="journal article" date="2019" name="Int. J. Syst. Evol. Microbiol.">
        <title>The Global Catalogue of Microorganisms (GCM) 10K type strain sequencing project: providing services to taxonomists for standard genome sequencing and annotation.</title>
        <authorList>
            <consortium name="The Broad Institute Genomics Platform"/>
            <consortium name="The Broad Institute Genome Sequencing Center for Infectious Disease"/>
            <person name="Wu L."/>
            <person name="Ma J."/>
        </authorList>
    </citation>
    <scope>NUCLEOTIDE SEQUENCE [LARGE SCALE GENOMIC DNA]</scope>
    <source>
        <strain evidence="3">JCM 17442</strain>
    </source>
</reference>
<protein>
    <submittedName>
        <fullName evidence="2">Uncharacterized protein</fullName>
    </submittedName>
</protein>
<feature type="transmembrane region" description="Helical" evidence="1">
    <location>
        <begin position="144"/>
        <end position="166"/>
    </location>
</feature>
<feature type="transmembrane region" description="Helical" evidence="1">
    <location>
        <begin position="116"/>
        <end position="137"/>
    </location>
</feature>
<gene>
    <name evidence="2" type="ORF">GCM10022256_34860</name>
</gene>
<dbReference type="EMBL" id="BAABAU010000012">
    <property type="protein sequence ID" value="GAA4267874.1"/>
    <property type="molecule type" value="Genomic_DNA"/>
</dbReference>
<keyword evidence="1" id="KW-1133">Transmembrane helix</keyword>
<organism evidence="2 3">
    <name type="scientific">Frondihabitans peucedani</name>
    <dbReference type="NCBI Taxonomy" id="598626"/>
    <lineage>
        <taxon>Bacteria</taxon>
        <taxon>Bacillati</taxon>
        <taxon>Actinomycetota</taxon>
        <taxon>Actinomycetes</taxon>
        <taxon>Micrococcales</taxon>
        <taxon>Microbacteriaceae</taxon>
        <taxon>Frondihabitans</taxon>
    </lineage>
</organism>
<evidence type="ECO:0000256" key="1">
    <source>
        <dbReference type="SAM" id="Phobius"/>
    </source>
</evidence>
<proteinExistence type="predicted"/>
<comment type="caution">
    <text evidence="2">The sequence shown here is derived from an EMBL/GenBank/DDBJ whole genome shotgun (WGS) entry which is preliminary data.</text>
</comment>
<dbReference type="RefSeq" id="WP_344798587.1">
    <property type="nucleotide sequence ID" value="NZ_BAABAU010000012.1"/>
</dbReference>
<keyword evidence="1" id="KW-0472">Membrane</keyword>
<keyword evidence="3" id="KW-1185">Reference proteome</keyword>
<feature type="transmembrane region" description="Helical" evidence="1">
    <location>
        <begin position="82"/>
        <end position="104"/>
    </location>
</feature>
<sequence length="351" mass="35376">MTDEASDRRAWWRLGASARPWLHALAAAAVGAGAAKATQVAALSVFFVGPAALIGLLLVTVVVGAILAALAVTGTGVRRAGWIGLEAVVLVPATLASGLVPAFLSAADGGDGDVDLTLQTTAYVVGAVLAGVPALLMHRGPARALGLVAAGAGVLLLVVVASVHGVQARQDAGQRDQEAILRAQAAIGADFRPVTVSPRGYGSIFEANIEKRLPGFLQVFSSPASKGHAPGTTSGDDLTVVTLASSTDVCGRPIEGVGTDGAGEPETSCTVGSRIDHRTSAHGHEASAVVGDVLVAVSARSEVDVSVLEEAVHSAKPIGDAAYRHVLLGDGDEYTDQLDGNRCPITGVVCG</sequence>
<evidence type="ECO:0000313" key="3">
    <source>
        <dbReference type="Proteomes" id="UP001501594"/>
    </source>
</evidence>
<accession>A0ABP8E6T0</accession>
<name>A0ABP8E6T0_9MICO</name>
<evidence type="ECO:0000313" key="2">
    <source>
        <dbReference type="EMBL" id="GAA4267874.1"/>
    </source>
</evidence>
<dbReference type="Proteomes" id="UP001501594">
    <property type="component" value="Unassembled WGS sequence"/>
</dbReference>
<feature type="transmembrane region" description="Helical" evidence="1">
    <location>
        <begin position="47"/>
        <end position="70"/>
    </location>
</feature>